<dbReference type="EMBL" id="GGEC01076909">
    <property type="protein sequence ID" value="MBX57393.1"/>
    <property type="molecule type" value="Transcribed_RNA"/>
</dbReference>
<dbReference type="AlphaFoldDB" id="A0A2P2PRS6"/>
<organism evidence="1">
    <name type="scientific">Rhizophora mucronata</name>
    <name type="common">Asiatic mangrove</name>
    <dbReference type="NCBI Taxonomy" id="61149"/>
    <lineage>
        <taxon>Eukaryota</taxon>
        <taxon>Viridiplantae</taxon>
        <taxon>Streptophyta</taxon>
        <taxon>Embryophyta</taxon>
        <taxon>Tracheophyta</taxon>
        <taxon>Spermatophyta</taxon>
        <taxon>Magnoliopsida</taxon>
        <taxon>eudicotyledons</taxon>
        <taxon>Gunneridae</taxon>
        <taxon>Pentapetalae</taxon>
        <taxon>rosids</taxon>
        <taxon>fabids</taxon>
        <taxon>Malpighiales</taxon>
        <taxon>Rhizophoraceae</taxon>
        <taxon>Rhizophora</taxon>
    </lineage>
</organism>
<accession>A0A2P2PRS6</accession>
<reference evidence="1" key="1">
    <citation type="submission" date="2018-02" db="EMBL/GenBank/DDBJ databases">
        <title>Rhizophora mucronata_Transcriptome.</title>
        <authorList>
            <person name="Meera S.P."/>
            <person name="Sreeshan A."/>
            <person name="Augustine A."/>
        </authorList>
    </citation>
    <scope>NUCLEOTIDE SEQUENCE</scope>
    <source>
        <tissue evidence="1">Leaf</tissue>
    </source>
</reference>
<sequence>MNITTLLKHNKEKTKIMGSWYDFNMGKKHRQRKA</sequence>
<name>A0A2P2PRS6_RHIMU</name>
<proteinExistence type="predicted"/>
<protein>
    <submittedName>
        <fullName evidence="1">Uncharacterized protein</fullName>
    </submittedName>
</protein>
<evidence type="ECO:0000313" key="1">
    <source>
        <dbReference type="EMBL" id="MBX57393.1"/>
    </source>
</evidence>